<protein>
    <submittedName>
        <fullName evidence="2">Uncharacterized protein</fullName>
    </submittedName>
</protein>
<comment type="caution">
    <text evidence="2">The sequence shown here is derived from an EMBL/GenBank/DDBJ whole genome shotgun (WGS) entry which is preliminary data.</text>
</comment>
<evidence type="ECO:0000256" key="1">
    <source>
        <dbReference type="SAM" id="MobiDB-lite"/>
    </source>
</evidence>
<reference evidence="2" key="2">
    <citation type="submission" date="2023-06" db="EMBL/GenBank/DDBJ databases">
        <authorList>
            <person name="Lucena T."/>
            <person name="Sun Q."/>
        </authorList>
    </citation>
    <scope>NUCLEOTIDE SEQUENCE</scope>
    <source>
        <strain evidence="2">CECT 7703</strain>
    </source>
</reference>
<dbReference type="Proteomes" id="UP001180081">
    <property type="component" value="Unassembled WGS sequence"/>
</dbReference>
<name>A0ABT8AZQ6_9NEIS</name>
<accession>A0ABT8AZQ6</accession>
<keyword evidence="3" id="KW-1185">Reference proteome</keyword>
<evidence type="ECO:0000313" key="2">
    <source>
        <dbReference type="EMBL" id="MDN3575468.1"/>
    </source>
</evidence>
<reference evidence="2" key="1">
    <citation type="journal article" date="2014" name="Int. J. Syst. Evol. Microbiol.">
        <title>Complete genome of a new Firmicutes species belonging to the dominant human colonic microbiota ('Ruminococcus bicirculans') reveals two chromosomes and a selective capacity to utilize plant glucans.</title>
        <authorList>
            <consortium name="NISC Comparative Sequencing Program"/>
            <person name="Wegmann U."/>
            <person name="Louis P."/>
            <person name="Goesmann A."/>
            <person name="Henrissat B."/>
            <person name="Duncan S.H."/>
            <person name="Flint H.J."/>
        </authorList>
    </citation>
    <scope>NUCLEOTIDE SEQUENCE</scope>
    <source>
        <strain evidence="2">CECT 7703</strain>
    </source>
</reference>
<dbReference type="EMBL" id="JAUFPU010000002">
    <property type="protein sequence ID" value="MDN3575468.1"/>
    <property type="molecule type" value="Genomic_DNA"/>
</dbReference>
<organism evidence="2 3">
    <name type="scientific">Chitinimonas viridis</name>
    <dbReference type="NCBI Taxonomy" id="664880"/>
    <lineage>
        <taxon>Bacteria</taxon>
        <taxon>Pseudomonadati</taxon>
        <taxon>Pseudomonadota</taxon>
        <taxon>Betaproteobacteria</taxon>
        <taxon>Neisseriales</taxon>
        <taxon>Chitinibacteraceae</taxon>
        <taxon>Chitinimonas</taxon>
    </lineage>
</organism>
<sequence>MPQVINRPRQEDQSTPATDSTATSNGSDPASPAPAAVQQLDMLIGAMAGFAPVSMGSLAASGTELASAPILMAVPQP</sequence>
<dbReference type="RefSeq" id="WP_290331123.1">
    <property type="nucleotide sequence ID" value="NZ_JAUFPU010000002.1"/>
</dbReference>
<feature type="compositionally biased region" description="Polar residues" evidence="1">
    <location>
        <begin position="13"/>
        <end position="28"/>
    </location>
</feature>
<proteinExistence type="predicted"/>
<gene>
    <name evidence="2" type="ORF">QWZ03_01620</name>
</gene>
<feature type="region of interest" description="Disordered" evidence="1">
    <location>
        <begin position="1"/>
        <end position="34"/>
    </location>
</feature>
<evidence type="ECO:0000313" key="3">
    <source>
        <dbReference type="Proteomes" id="UP001180081"/>
    </source>
</evidence>